<organism evidence="2 5">
    <name type="scientific">Enterobacter hormaechei</name>
    <dbReference type="NCBI Taxonomy" id="158836"/>
    <lineage>
        <taxon>Bacteria</taxon>
        <taxon>Pseudomonadati</taxon>
        <taxon>Pseudomonadota</taxon>
        <taxon>Gammaproteobacteria</taxon>
        <taxon>Enterobacterales</taxon>
        <taxon>Enterobacteriaceae</taxon>
        <taxon>Enterobacter</taxon>
        <taxon>Enterobacter cloacae complex</taxon>
    </lineage>
</organism>
<dbReference type="EMBL" id="NMVR01000051">
    <property type="protein sequence ID" value="PJG37100.1"/>
    <property type="molecule type" value="Genomic_DNA"/>
</dbReference>
<gene>
    <name evidence="2" type="ORF">CGZ54_25260</name>
    <name evidence="3" type="ORF">SAMEA2273187_03767</name>
</gene>
<dbReference type="SUPFAM" id="SSF48452">
    <property type="entry name" value="TPR-like"/>
    <property type="match status" value="1"/>
</dbReference>
<dbReference type="Gene3D" id="1.25.40.10">
    <property type="entry name" value="Tetratricopeptide repeat domain"/>
    <property type="match status" value="1"/>
</dbReference>
<evidence type="ECO:0000256" key="1">
    <source>
        <dbReference type="PROSITE-ProRule" id="PRU00339"/>
    </source>
</evidence>
<proteinExistence type="predicted"/>
<accession>A0AAQ1D4Y7</accession>
<dbReference type="Proteomes" id="UP000231328">
    <property type="component" value="Unassembled WGS sequence"/>
</dbReference>
<evidence type="ECO:0000313" key="5">
    <source>
        <dbReference type="Proteomes" id="UP000231328"/>
    </source>
</evidence>
<dbReference type="AlphaFoldDB" id="A0AAQ1D4Y7"/>
<dbReference type="RefSeq" id="WP_022651391.1">
    <property type="nucleotide sequence ID" value="NZ_CP126757.1"/>
</dbReference>
<name>A0AAQ1D4Y7_9ENTR</name>
<evidence type="ECO:0008006" key="6">
    <source>
        <dbReference type="Google" id="ProtNLM"/>
    </source>
</evidence>
<evidence type="ECO:0000313" key="4">
    <source>
        <dbReference type="Proteomes" id="UP000077295"/>
    </source>
</evidence>
<sequence length="94" mass="11335">MYSACFALKENDEAKKWGERILSTRGSDIETAPLIDLGMVFYELNQFDEAYKYFNDSYNYVKERTFQDRAEKYLEFYFPKGAQVRFFHKKQIKL</sequence>
<reference evidence="2 5" key="2">
    <citation type="submission" date="2017-07" db="EMBL/GenBank/DDBJ databases">
        <title>Draft genome sequence of Enterobacter cloacae ST128, a clinical strain coproducing KPC-2 and NDM-1 carbapenemases.</title>
        <authorList>
            <person name="Li X."/>
        </authorList>
    </citation>
    <scope>NUCLEOTIDE SEQUENCE [LARGE SCALE GENOMIC DNA]</scope>
    <source>
        <strain evidence="2 5">HBY</strain>
    </source>
</reference>
<protein>
    <recommendedName>
        <fullName evidence="6">Tetratricopeptide repeat protein</fullName>
    </recommendedName>
</protein>
<dbReference type="InterPro" id="IPR019734">
    <property type="entry name" value="TPR_rpt"/>
</dbReference>
<dbReference type="InterPro" id="IPR011990">
    <property type="entry name" value="TPR-like_helical_dom_sf"/>
</dbReference>
<dbReference type="EMBL" id="FKEV01000016">
    <property type="protein sequence ID" value="SAE91862.1"/>
    <property type="molecule type" value="Genomic_DNA"/>
</dbReference>
<comment type="caution">
    <text evidence="2">The sequence shown here is derived from an EMBL/GenBank/DDBJ whole genome shotgun (WGS) entry which is preliminary data.</text>
</comment>
<dbReference type="Proteomes" id="UP000077295">
    <property type="component" value="Unassembled WGS sequence"/>
</dbReference>
<keyword evidence="1" id="KW-0802">TPR repeat</keyword>
<reference evidence="3 4" key="1">
    <citation type="submission" date="2016-03" db="EMBL/GenBank/DDBJ databases">
        <authorList>
            <consortium name="Pathogen Informatics"/>
        </authorList>
    </citation>
    <scope>NUCLEOTIDE SEQUENCE [LARGE SCALE GENOMIC DNA]</scope>
    <source>
        <strain evidence="4">e552</strain>
        <strain evidence="3">E552</strain>
    </source>
</reference>
<feature type="repeat" description="TPR" evidence="1">
    <location>
        <begin position="31"/>
        <end position="64"/>
    </location>
</feature>
<dbReference type="PROSITE" id="PS50005">
    <property type="entry name" value="TPR"/>
    <property type="match status" value="1"/>
</dbReference>
<evidence type="ECO:0000313" key="3">
    <source>
        <dbReference type="EMBL" id="SAE91862.1"/>
    </source>
</evidence>
<evidence type="ECO:0000313" key="2">
    <source>
        <dbReference type="EMBL" id="PJG37100.1"/>
    </source>
</evidence>